<organism evidence="4 5">
    <name type="scientific">Cellulomonas carbonis T26</name>
    <dbReference type="NCBI Taxonomy" id="947969"/>
    <lineage>
        <taxon>Bacteria</taxon>
        <taxon>Bacillati</taxon>
        <taxon>Actinomycetota</taxon>
        <taxon>Actinomycetes</taxon>
        <taxon>Micrococcales</taxon>
        <taxon>Cellulomonadaceae</taxon>
        <taxon>Cellulomonas</taxon>
    </lineage>
</organism>
<dbReference type="AlphaFoldDB" id="A0A0A0BJI6"/>
<reference evidence="4 5" key="2">
    <citation type="journal article" date="2015" name="Stand. Genomic Sci.">
        <title>Draft genome sequence of Cellulomonas carbonis T26(T) and comparative analysis of six Cellulomonas genomes.</title>
        <authorList>
            <person name="Zhuang W."/>
            <person name="Zhang S."/>
            <person name="Xia X."/>
            <person name="Wang G."/>
        </authorList>
    </citation>
    <scope>NUCLEOTIDE SEQUENCE [LARGE SCALE GENOMIC DNA]</scope>
    <source>
        <strain evidence="4 5">T26</strain>
    </source>
</reference>
<feature type="compositionally biased region" description="Basic and acidic residues" evidence="1">
    <location>
        <begin position="428"/>
        <end position="453"/>
    </location>
</feature>
<feature type="domain" description="Phage terminase large subunit GpA ATPase" evidence="2">
    <location>
        <begin position="1"/>
        <end position="97"/>
    </location>
</feature>
<keyword evidence="5" id="KW-1185">Reference proteome</keyword>
<dbReference type="InterPro" id="IPR046454">
    <property type="entry name" value="GpA_endonuclease"/>
</dbReference>
<feature type="region of interest" description="Disordered" evidence="1">
    <location>
        <begin position="424"/>
        <end position="471"/>
    </location>
</feature>
<evidence type="ECO:0000259" key="3">
    <source>
        <dbReference type="Pfam" id="PF20454"/>
    </source>
</evidence>
<dbReference type="Proteomes" id="UP000029839">
    <property type="component" value="Unassembled WGS sequence"/>
</dbReference>
<dbReference type="Pfam" id="PF20454">
    <property type="entry name" value="GpA_nuclease"/>
    <property type="match status" value="1"/>
</dbReference>
<dbReference type="InterPro" id="IPR046453">
    <property type="entry name" value="GpA_ATPase"/>
</dbReference>
<dbReference type="GO" id="GO:0004519">
    <property type="term" value="F:endonuclease activity"/>
    <property type="evidence" value="ECO:0007669"/>
    <property type="project" value="InterPro"/>
</dbReference>
<dbReference type="Pfam" id="PF05876">
    <property type="entry name" value="GpA_ATPase"/>
    <property type="match status" value="1"/>
</dbReference>
<name>A0A0A0BJI6_9CELL</name>
<accession>A0A0A0BJI6</accession>
<evidence type="ECO:0000313" key="4">
    <source>
        <dbReference type="EMBL" id="KGM08673.1"/>
    </source>
</evidence>
<feature type="domain" description="Terminase large subunit GpA endonuclease" evidence="3">
    <location>
        <begin position="133"/>
        <end position="403"/>
    </location>
</feature>
<protein>
    <recommendedName>
        <fullName evidence="6">Terminase</fullName>
    </recommendedName>
</protein>
<evidence type="ECO:0000256" key="1">
    <source>
        <dbReference type="SAM" id="MobiDB-lite"/>
    </source>
</evidence>
<reference evidence="4 5" key="1">
    <citation type="submission" date="2013-08" db="EMBL/GenBank/DDBJ databases">
        <title>Genome sequencing of Cellulomonas carbonis T26.</title>
        <authorList>
            <person name="Chen F."/>
            <person name="Li Y."/>
            <person name="Wang G."/>
        </authorList>
    </citation>
    <scope>NUCLEOTIDE SEQUENCE [LARGE SCALE GENOMIC DNA]</scope>
    <source>
        <strain evidence="4 5">T26</strain>
    </source>
</reference>
<sequence>MDELDRWQQEIRGEGDPISLAFQRQLRFRGMTVMCSTPTLEDGRINKYFKQGTCETWCAVCKCGAFMPCRWADIDWSDPSEPTIACKECGQVYTETDIKGLDHEYSPPANAEPFKDNFGRIWRSFEVFGTLCHSFYSWKSLRDYEIQALKTGEASYQSFVNTRLAEIYKPRDELSVELPALMRECRDDYSPYDLPVEVDFLCAGIDTHDNCLFVEVVGFSKDGREHWGVEYFVAPYDLQAPGGIRDCLEMLATKAYARVDGVEMKIALSFIDSGGHRTNEVYTMAARSSRMMAIKGIASSRDKQDPLIRKLSKVSLNGNVKGKTHLLVLGVNAGKDALFDMEVRTITGDRCLHYWAGGGYDKTYFAGLLSEKKVGGKWIAPQRGSTPNEPLDCRVYAMAAAEYYLTKIIPRGLDPDYRRRNMAKKVSKKAEKEQEQIVIEEQKPYNGEEREVEAPCTPKPVDNSASKYEQF</sequence>
<comment type="caution">
    <text evidence="4">The sequence shown here is derived from an EMBL/GenBank/DDBJ whole genome shotgun (WGS) entry which is preliminary data.</text>
</comment>
<dbReference type="GO" id="GO:0016887">
    <property type="term" value="F:ATP hydrolysis activity"/>
    <property type="evidence" value="ECO:0007669"/>
    <property type="project" value="InterPro"/>
</dbReference>
<proteinExistence type="predicted"/>
<dbReference type="EMBL" id="AXCY01000175">
    <property type="protein sequence ID" value="KGM08673.1"/>
    <property type="molecule type" value="Genomic_DNA"/>
</dbReference>
<evidence type="ECO:0008006" key="6">
    <source>
        <dbReference type="Google" id="ProtNLM"/>
    </source>
</evidence>
<evidence type="ECO:0000259" key="2">
    <source>
        <dbReference type="Pfam" id="PF05876"/>
    </source>
</evidence>
<gene>
    <name evidence="4" type="ORF">N868_06905</name>
</gene>
<evidence type="ECO:0000313" key="5">
    <source>
        <dbReference type="Proteomes" id="UP000029839"/>
    </source>
</evidence>